<reference evidence="1 2" key="1">
    <citation type="submission" date="2015-11" db="EMBL/GenBank/DDBJ databases">
        <title>Genomic analysis of 38 Legionella species identifies large and diverse effector repertoires.</title>
        <authorList>
            <person name="Burstein D."/>
            <person name="Amaro F."/>
            <person name="Zusman T."/>
            <person name="Lifshitz Z."/>
            <person name="Cohen O."/>
            <person name="Gilbert J.A."/>
            <person name="Pupko T."/>
            <person name="Shuman H.A."/>
            <person name="Segal G."/>
        </authorList>
    </citation>
    <scope>NUCLEOTIDE SEQUENCE [LARGE SCALE GENOMIC DNA]</scope>
    <source>
        <strain evidence="1 2">ATCC 49655</strain>
    </source>
</reference>
<comment type="caution">
    <text evidence="1">The sequence shown here is derived from an EMBL/GenBank/DDBJ whole genome shotgun (WGS) entry which is preliminary data.</text>
</comment>
<proteinExistence type="predicted"/>
<sequence>MYLKLYPHGVIGTATSPDALHDKQVSYSGRTLSLLYPKTDKSKAGNPLIHRYHGAENKASKRNASVRVSEHSLSMKAAKANQHFYPVSVRYTTNSDKQRETGFFGHAQIVGEVRPVETTPVYDAFATGGCIIGGDLMAVSAQGERFSLTDPKTTFPANFAAATIHYDDEPHTYERYNEAMLKKLLNFVSAVRTPQAVFYYESPVIYYMIYGLTHYLRGVLSFELFTQYIDIVKKHHRWITERLEYFSLHFDINIVVTSVLDGLMISDLNPEEILKAFNDLAATPPLPLSQEQYQKYAQTLVSAIIDKLAKGTDEMATLHQYIQTQRAQQPDFLGKSGNPLVDLNRTSYAGLYAWIRLVTKKQVPNPELLVIVPQDETHILETYNLFSKHFGGLTAMAYSPLLMPQTDSKLFYLTKGKGLLNALIKKLVSLQGKMVSSMALDSPTAYAHYTEEIEKLLTSFTPNSVKPPAKPTSQHFSPRPFTPYHSVSSLHQDLTQEASTPRRIQLDIVPSPQTFRQLEQCLFLPSCPDAFSLVFSTPLNESSFNALMTLLQIQGHEKTFFLRFTSISDEQLRLLHTVLMTGKSSVSGIELRNYAGVSPPVTKDEYTDEGLRYLANALSSGHCAPDFALEIHAHQNITPRSYFYIHQALAAHAPKRLKLLVDSPDNDVANINELYTLLAGGLNNPKSLEVLELDIQTNDLPTQGLTALANALTSGQCPQTLCLRFRLRERENPSMRQETIIRLLSDQNTPPANTASYFQQGLTAFIKALSSEQCPKDLTLDFSALDLDETRYQQLLHCLRDIKSDKKLTLLLGKASYMDDRALEMLTEVLANNPDLPMLSISLKGDFTDEALIRMTDQLKTGPFRHPLTLKLDTQHTSFACQRQCFNALKTVSNLQIDIESSFSKKDIPFIEEQLSAGIYPQGFKDALAHFSTRTREKLEQLCDAYQHNLPEDKSAPLLKHVLLNEYYKATVNAWKTAKPNYAAFFKAEESKKNPPISVEHNANKSV</sequence>
<dbReference type="InterPro" id="IPR032675">
    <property type="entry name" value="LRR_dom_sf"/>
</dbReference>
<dbReference type="Proteomes" id="UP000054600">
    <property type="component" value="Unassembled WGS sequence"/>
</dbReference>
<name>A0A0W0YQA1_9GAMM</name>
<dbReference type="SUPFAM" id="SSF52047">
    <property type="entry name" value="RNI-like"/>
    <property type="match status" value="1"/>
</dbReference>
<dbReference type="AlphaFoldDB" id="A0A0W0YQA1"/>
<dbReference type="Gene3D" id="3.80.10.10">
    <property type="entry name" value="Ribonuclease Inhibitor"/>
    <property type="match status" value="1"/>
</dbReference>
<evidence type="ECO:0000313" key="1">
    <source>
        <dbReference type="EMBL" id="KTD59053.1"/>
    </source>
</evidence>
<dbReference type="PATRIC" id="fig|1122169.6.peg.2387"/>
<keyword evidence="2" id="KW-1185">Reference proteome</keyword>
<gene>
    <name evidence="1" type="ORF">Lsha_2085</name>
</gene>
<accession>A0A0W0YQA1</accession>
<evidence type="ECO:0000313" key="2">
    <source>
        <dbReference type="Proteomes" id="UP000054600"/>
    </source>
</evidence>
<dbReference type="STRING" id="1122169.Lsha_2085"/>
<dbReference type="EMBL" id="LNYW01000052">
    <property type="protein sequence ID" value="KTD59053.1"/>
    <property type="molecule type" value="Genomic_DNA"/>
</dbReference>
<protein>
    <submittedName>
        <fullName evidence="1">Uncharacterized protein</fullName>
    </submittedName>
</protein>
<organism evidence="1 2">
    <name type="scientific">Legionella shakespearei DSM 23087</name>
    <dbReference type="NCBI Taxonomy" id="1122169"/>
    <lineage>
        <taxon>Bacteria</taxon>
        <taxon>Pseudomonadati</taxon>
        <taxon>Pseudomonadota</taxon>
        <taxon>Gammaproteobacteria</taxon>
        <taxon>Legionellales</taxon>
        <taxon>Legionellaceae</taxon>
        <taxon>Legionella</taxon>
    </lineage>
</organism>